<dbReference type="InterPro" id="IPR037150">
    <property type="entry name" value="H-NS_C_dom_sf"/>
</dbReference>
<comment type="similarity">
    <text evidence="2 5">Belongs to the histone-like protein H-NS family.</text>
</comment>
<protein>
    <recommendedName>
        <fullName evidence="5">DNA-binding protein</fullName>
    </recommendedName>
</protein>
<proteinExistence type="inferred from homology"/>
<dbReference type="Gene3D" id="1.10.287.1050">
    <property type="entry name" value="H-NS histone-like proteins"/>
    <property type="match status" value="1"/>
</dbReference>
<dbReference type="GO" id="GO:0030527">
    <property type="term" value="F:structural constituent of chromatin"/>
    <property type="evidence" value="ECO:0007669"/>
    <property type="project" value="InterPro"/>
</dbReference>
<dbReference type="GO" id="GO:0003681">
    <property type="term" value="F:bent DNA binding"/>
    <property type="evidence" value="ECO:0007669"/>
    <property type="project" value="TreeGrafter"/>
</dbReference>
<dbReference type="InterPro" id="IPR027454">
    <property type="entry name" value="Histone_HNS_N"/>
</dbReference>
<dbReference type="InterPro" id="IPR001801">
    <property type="entry name" value="Histone_HNS"/>
</dbReference>
<organism evidence="7 8">
    <name type="scientific">Desulfotalea psychrophila (strain LSv54 / DSM 12343)</name>
    <dbReference type="NCBI Taxonomy" id="177439"/>
    <lineage>
        <taxon>Bacteria</taxon>
        <taxon>Pseudomonadati</taxon>
        <taxon>Thermodesulfobacteriota</taxon>
        <taxon>Desulfobulbia</taxon>
        <taxon>Desulfobulbales</taxon>
        <taxon>Desulfocapsaceae</taxon>
        <taxon>Desulfotalea</taxon>
    </lineage>
</organism>
<dbReference type="PANTHER" id="PTHR38097">
    <property type="match status" value="1"/>
</dbReference>
<gene>
    <name evidence="7" type="ordered locus">DP0556</name>
</gene>
<dbReference type="HOGENOM" id="CLU_117503_0_0_7"/>
<dbReference type="Gene3D" id="4.10.430.10">
    <property type="entry name" value="Histone-like protein H-NS, C-terminal domain"/>
    <property type="match status" value="1"/>
</dbReference>
<dbReference type="Pfam" id="PF22470">
    <property type="entry name" value="Histone_HNS_N"/>
    <property type="match status" value="1"/>
</dbReference>
<feature type="domain" description="DNA-binding protein H-NS-like C-terminal" evidence="6">
    <location>
        <begin position="94"/>
        <end position="141"/>
    </location>
</feature>
<dbReference type="GO" id="GO:0000976">
    <property type="term" value="F:transcription cis-regulatory region binding"/>
    <property type="evidence" value="ECO:0007669"/>
    <property type="project" value="TreeGrafter"/>
</dbReference>
<dbReference type="GO" id="GO:0003680">
    <property type="term" value="F:minor groove of adenine-thymine-rich DNA binding"/>
    <property type="evidence" value="ECO:0007669"/>
    <property type="project" value="TreeGrafter"/>
</dbReference>
<dbReference type="Pfam" id="PF00816">
    <property type="entry name" value="Histone_HNS"/>
    <property type="match status" value="1"/>
</dbReference>
<dbReference type="InterPro" id="IPR027444">
    <property type="entry name" value="H-NS_C_dom"/>
</dbReference>
<dbReference type="Proteomes" id="UP000000602">
    <property type="component" value="Chromosome"/>
</dbReference>
<evidence type="ECO:0000256" key="4">
    <source>
        <dbReference type="ARBA" id="ARBA00023125"/>
    </source>
</evidence>
<accession>Q6AQT8</accession>
<dbReference type="SMART" id="SM00528">
    <property type="entry name" value="HNS"/>
    <property type="match status" value="1"/>
</dbReference>
<dbReference type="GO" id="GO:0032993">
    <property type="term" value="C:protein-DNA complex"/>
    <property type="evidence" value="ECO:0007669"/>
    <property type="project" value="TreeGrafter"/>
</dbReference>
<keyword evidence="3" id="KW-0963">Cytoplasm</keyword>
<evidence type="ECO:0000256" key="3">
    <source>
        <dbReference type="ARBA" id="ARBA00022490"/>
    </source>
</evidence>
<dbReference type="EMBL" id="CR522870">
    <property type="protein sequence ID" value="CAG35285.1"/>
    <property type="molecule type" value="Genomic_DNA"/>
</dbReference>
<reference evidence="8" key="1">
    <citation type="journal article" date="2004" name="Environ. Microbiol.">
        <title>The genome of Desulfotalea psychrophila, a sulfate-reducing bacterium from permanently cold Arctic sediments.</title>
        <authorList>
            <person name="Rabus R."/>
            <person name="Ruepp A."/>
            <person name="Frickey T."/>
            <person name="Rattei T."/>
            <person name="Fartmann B."/>
            <person name="Stark M."/>
            <person name="Bauer M."/>
            <person name="Zibat A."/>
            <person name="Lombardot T."/>
            <person name="Becker I."/>
            <person name="Amann J."/>
            <person name="Gellner K."/>
            <person name="Teeling H."/>
            <person name="Leuschner W.D."/>
            <person name="Gloeckner F.-O."/>
            <person name="Lupas A.N."/>
            <person name="Amann R."/>
            <person name="Klenk H.-P."/>
        </authorList>
    </citation>
    <scope>NUCLEOTIDE SEQUENCE [LARGE SCALE GENOMIC DNA]</scope>
    <source>
        <strain evidence="8">DSM 12343 / LSv54</strain>
    </source>
</reference>
<dbReference type="SUPFAM" id="SSF81273">
    <property type="entry name" value="H-NS histone-like proteins"/>
    <property type="match status" value="2"/>
</dbReference>
<dbReference type="GO" id="GO:0005829">
    <property type="term" value="C:cytosol"/>
    <property type="evidence" value="ECO:0007669"/>
    <property type="project" value="TreeGrafter"/>
</dbReference>
<evidence type="ECO:0000256" key="5">
    <source>
        <dbReference type="PIRNR" id="PIRNR002096"/>
    </source>
</evidence>
<keyword evidence="8" id="KW-1185">Reference proteome</keyword>
<dbReference type="STRING" id="177439.DP0556"/>
<evidence type="ECO:0000313" key="7">
    <source>
        <dbReference type="EMBL" id="CAG35285.1"/>
    </source>
</evidence>
<evidence type="ECO:0000313" key="8">
    <source>
        <dbReference type="Proteomes" id="UP000000602"/>
    </source>
</evidence>
<dbReference type="GO" id="GO:0046983">
    <property type="term" value="F:protein dimerization activity"/>
    <property type="evidence" value="ECO:0007669"/>
    <property type="project" value="InterPro"/>
</dbReference>
<evidence type="ECO:0000256" key="2">
    <source>
        <dbReference type="ARBA" id="ARBA00010610"/>
    </source>
</evidence>
<dbReference type="KEGG" id="dps:DP0556"/>
<dbReference type="eggNOG" id="COG2916">
    <property type="taxonomic scope" value="Bacteria"/>
</dbReference>
<dbReference type="GO" id="GO:0009295">
    <property type="term" value="C:nucleoid"/>
    <property type="evidence" value="ECO:0007669"/>
    <property type="project" value="UniProtKB-SubCell"/>
</dbReference>
<sequence>MHCHKEIVNMSSFLKTFLNVRSLNAATRDLSIEQLESTLQKLGKIVEDRKEVVLAGEKLLEAKLAKMKEFKDLMEEDGIDPFEFAELCSTGNVKQKNSPLPPKYEYMDGAELKTWSGYGRTPEVIKNAIKNEGKSKESFLIER</sequence>
<keyword evidence="4 5" id="KW-0238">DNA-binding</keyword>
<evidence type="ECO:0000256" key="1">
    <source>
        <dbReference type="ARBA" id="ARBA00004453"/>
    </source>
</evidence>
<evidence type="ECO:0000259" key="6">
    <source>
        <dbReference type="SMART" id="SM00528"/>
    </source>
</evidence>
<comment type="subcellular location">
    <subcellularLocation>
        <location evidence="1">Cytoplasm</location>
        <location evidence="1">Nucleoid</location>
    </subcellularLocation>
</comment>
<name>Q6AQT8_DESPS</name>
<dbReference type="PANTHER" id="PTHR38097:SF2">
    <property type="entry name" value="DNA-BINDING PROTEIN STPA"/>
    <property type="match status" value="1"/>
</dbReference>
<dbReference type="InterPro" id="IPR054180">
    <property type="entry name" value="H-NS-like_N"/>
</dbReference>
<dbReference type="AlphaFoldDB" id="Q6AQT8"/>
<dbReference type="PIRSF" id="PIRSF002096">
    <property type="entry name" value="HnS"/>
    <property type="match status" value="1"/>
</dbReference>
<dbReference type="GO" id="GO:0001217">
    <property type="term" value="F:DNA-binding transcription repressor activity"/>
    <property type="evidence" value="ECO:0007669"/>
    <property type="project" value="TreeGrafter"/>
</dbReference>